<dbReference type="InterPro" id="IPR050739">
    <property type="entry name" value="MFP"/>
</dbReference>
<name>A0A009Q136_ACIBA</name>
<accession>A0A009Q136</accession>
<evidence type="ECO:0000313" key="4">
    <source>
        <dbReference type="EMBL" id="EXC08491.1"/>
    </source>
</evidence>
<gene>
    <name evidence="4" type="ORF">J506_1082</name>
</gene>
<feature type="transmembrane region" description="Helical" evidence="2">
    <location>
        <begin position="29"/>
        <end position="47"/>
    </location>
</feature>
<dbReference type="PATRIC" id="fig|1310607.3.peg.1048"/>
<feature type="domain" description="Multidrug resistance protein MdtA-like barrel-sandwich hybrid" evidence="3">
    <location>
        <begin position="69"/>
        <end position="117"/>
    </location>
</feature>
<evidence type="ECO:0000256" key="2">
    <source>
        <dbReference type="SAM" id="Phobius"/>
    </source>
</evidence>
<keyword evidence="2" id="KW-0472">Membrane</keyword>
<evidence type="ECO:0000259" key="3">
    <source>
        <dbReference type="Pfam" id="PF25917"/>
    </source>
</evidence>
<organism evidence="4 5">
    <name type="scientific">Acinetobacter baumannii 625974</name>
    <dbReference type="NCBI Taxonomy" id="1310607"/>
    <lineage>
        <taxon>Bacteria</taxon>
        <taxon>Pseudomonadati</taxon>
        <taxon>Pseudomonadota</taxon>
        <taxon>Gammaproteobacteria</taxon>
        <taxon>Moraxellales</taxon>
        <taxon>Moraxellaceae</taxon>
        <taxon>Acinetobacter</taxon>
        <taxon>Acinetobacter calcoaceticus/baumannii complex</taxon>
    </lineage>
</organism>
<dbReference type="PANTHER" id="PTHR30386:SF28">
    <property type="entry name" value="EXPORTED PROTEIN"/>
    <property type="match status" value="1"/>
</dbReference>
<dbReference type="RefSeq" id="WP_005066671.1">
    <property type="nucleotide sequence ID" value="NZ_JEXD01000006.1"/>
</dbReference>
<dbReference type="PANTHER" id="PTHR30386">
    <property type="entry name" value="MEMBRANE FUSION SUBUNIT OF EMRAB-TOLC MULTIDRUG EFFLUX PUMP"/>
    <property type="match status" value="1"/>
</dbReference>
<protein>
    <submittedName>
        <fullName evidence="4">HlyD secretion family protein</fullName>
    </submittedName>
</protein>
<reference evidence="4 5" key="1">
    <citation type="submission" date="2014-02" db="EMBL/GenBank/DDBJ databases">
        <title>Comparative genomics and transcriptomics to identify genetic mechanisms underlying the emergence of carbapenem resistant Acinetobacter baumannii (CRAb).</title>
        <authorList>
            <person name="Harris A.D."/>
            <person name="Johnson K.J."/>
            <person name="George J."/>
            <person name="Shefchek K."/>
            <person name="Daugherty S.C."/>
            <person name="Parankush S."/>
            <person name="Sadzewicz L."/>
            <person name="Tallon L."/>
            <person name="Sengamalay N."/>
            <person name="Hazen T.H."/>
            <person name="Rasko D.A."/>
        </authorList>
    </citation>
    <scope>NUCLEOTIDE SEQUENCE [LARGE SCALE GENOMIC DNA]</scope>
    <source>
        <strain evidence="4 5">625974</strain>
    </source>
</reference>
<comment type="caution">
    <text evidence="4">The sequence shown here is derived from an EMBL/GenBank/DDBJ whole genome shotgun (WGS) entry which is preliminary data.</text>
</comment>
<dbReference type="SUPFAM" id="SSF51230">
    <property type="entry name" value="Single hybrid motif"/>
    <property type="match status" value="1"/>
</dbReference>
<evidence type="ECO:0000256" key="1">
    <source>
        <dbReference type="ARBA" id="ARBA00009477"/>
    </source>
</evidence>
<dbReference type="AlphaFoldDB" id="A0A009Q136"/>
<comment type="similarity">
    <text evidence="1">Belongs to the membrane fusion protein (MFP) (TC 8.A.1) family.</text>
</comment>
<evidence type="ECO:0000313" key="5">
    <source>
        <dbReference type="Proteomes" id="UP000021108"/>
    </source>
</evidence>
<dbReference type="InterPro" id="IPR011053">
    <property type="entry name" value="Single_hybrid_motif"/>
</dbReference>
<proteinExistence type="inferred from homology"/>
<sequence>MIYRKEALENQSNKNFSNISLVRPFSKTLYIYLLLLTTTLIATFLFTGEYTRYISVKGITLPEDGYIKIQTNESGLIKNQYFKVGDHVKKNDLLYTLEINGYKKEIRSPVEGSISIINSIANKFQKKERTMMIITPSNKLKINLYLESQYISKVKINNKVLLKYDSYPYQTYGMREGYIYKISNMAYSASDIDPDNLILNNDKKGEIYFLIEVKIKESNKKYYENKIEERAGLTLTAEIKQDRKKIIAWILTPFKN</sequence>
<dbReference type="EMBL" id="JEXD01000006">
    <property type="protein sequence ID" value="EXC08491.1"/>
    <property type="molecule type" value="Genomic_DNA"/>
</dbReference>
<keyword evidence="2" id="KW-1133">Transmembrane helix</keyword>
<dbReference type="Gene3D" id="2.40.50.100">
    <property type="match status" value="1"/>
</dbReference>
<dbReference type="Pfam" id="PF25917">
    <property type="entry name" value="BSH_RND"/>
    <property type="match status" value="1"/>
</dbReference>
<keyword evidence="2" id="KW-0812">Transmembrane</keyword>
<dbReference type="Proteomes" id="UP000021108">
    <property type="component" value="Unassembled WGS sequence"/>
</dbReference>
<dbReference type="InterPro" id="IPR058625">
    <property type="entry name" value="MdtA-like_BSH"/>
</dbReference>